<keyword evidence="2 5" id="KW-0812">Transmembrane</keyword>
<comment type="subcellular location">
    <subcellularLocation>
        <location evidence="1">Membrane</location>
        <topology evidence="1">Multi-pass membrane protein</topology>
    </subcellularLocation>
</comment>
<feature type="transmembrane region" description="Helical" evidence="5">
    <location>
        <begin position="160"/>
        <end position="181"/>
    </location>
</feature>
<evidence type="ECO:0000313" key="7">
    <source>
        <dbReference type="EMBL" id="MBB6161058.1"/>
    </source>
</evidence>
<feature type="domain" description="O-antigen ligase-related" evidence="6">
    <location>
        <begin position="124"/>
        <end position="260"/>
    </location>
</feature>
<dbReference type="Proteomes" id="UP000547879">
    <property type="component" value="Unassembled WGS sequence"/>
</dbReference>
<dbReference type="GO" id="GO:0016020">
    <property type="term" value="C:membrane"/>
    <property type="evidence" value="ECO:0007669"/>
    <property type="project" value="UniProtKB-SubCell"/>
</dbReference>
<evidence type="ECO:0000256" key="2">
    <source>
        <dbReference type="ARBA" id="ARBA00022692"/>
    </source>
</evidence>
<feature type="transmembrane region" description="Helical" evidence="5">
    <location>
        <begin position="242"/>
        <end position="262"/>
    </location>
</feature>
<evidence type="ECO:0000256" key="1">
    <source>
        <dbReference type="ARBA" id="ARBA00004141"/>
    </source>
</evidence>
<feature type="transmembrane region" description="Helical" evidence="5">
    <location>
        <begin position="123"/>
        <end position="154"/>
    </location>
</feature>
<evidence type="ECO:0000256" key="4">
    <source>
        <dbReference type="ARBA" id="ARBA00023136"/>
    </source>
</evidence>
<dbReference type="Pfam" id="PF04932">
    <property type="entry name" value="Wzy_C"/>
    <property type="match status" value="1"/>
</dbReference>
<organism evidence="7 8">
    <name type="scientific">Rhizobium wenxiniae</name>
    <dbReference type="NCBI Taxonomy" id="1737357"/>
    <lineage>
        <taxon>Bacteria</taxon>
        <taxon>Pseudomonadati</taxon>
        <taxon>Pseudomonadota</taxon>
        <taxon>Alphaproteobacteria</taxon>
        <taxon>Hyphomicrobiales</taxon>
        <taxon>Rhizobiaceae</taxon>
        <taxon>Rhizobium/Agrobacterium group</taxon>
        <taxon>Rhizobium</taxon>
    </lineage>
</organism>
<keyword evidence="4 5" id="KW-0472">Membrane</keyword>
<reference evidence="7 8" key="1">
    <citation type="submission" date="2020-08" db="EMBL/GenBank/DDBJ databases">
        <title>Genomic Encyclopedia of Type Strains, Phase IV (KMG-IV): sequencing the most valuable type-strain genomes for metagenomic binning, comparative biology and taxonomic classification.</title>
        <authorList>
            <person name="Goeker M."/>
        </authorList>
    </citation>
    <scope>NUCLEOTIDE SEQUENCE [LARGE SCALE GENOMIC DNA]</scope>
    <source>
        <strain evidence="7 8">DSM 100734</strain>
    </source>
</reference>
<keyword evidence="3 5" id="KW-1133">Transmembrane helix</keyword>
<dbReference type="RefSeq" id="WP_183989836.1">
    <property type="nucleotide sequence ID" value="NZ_BMHW01000001.1"/>
</dbReference>
<dbReference type="AlphaFoldDB" id="A0A7W9Y4K9"/>
<protein>
    <recommendedName>
        <fullName evidence="6">O-antigen ligase-related domain-containing protein</fullName>
    </recommendedName>
</protein>
<evidence type="ECO:0000256" key="3">
    <source>
        <dbReference type="ARBA" id="ARBA00022989"/>
    </source>
</evidence>
<dbReference type="EMBL" id="JACHEG010000001">
    <property type="protein sequence ID" value="MBB6161058.1"/>
    <property type="molecule type" value="Genomic_DNA"/>
</dbReference>
<evidence type="ECO:0000256" key="5">
    <source>
        <dbReference type="SAM" id="Phobius"/>
    </source>
</evidence>
<dbReference type="InterPro" id="IPR007016">
    <property type="entry name" value="O-antigen_ligase-rel_domated"/>
</dbReference>
<feature type="transmembrane region" description="Helical" evidence="5">
    <location>
        <begin position="282"/>
        <end position="315"/>
    </location>
</feature>
<evidence type="ECO:0000313" key="8">
    <source>
        <dbReference type="Proteomes" id="UP000547879"/>
    </source>
</evidence>
<feature type="transmembrane region" description="Helical" evidence="5">
    <location>
        <begin position="52"/>
        <end position="75"/>
    </location>
</feature>
<sequence length="351" mass="39494">MLLLIFGQIYNFSAHSRVAVNFNSAFQYVNLCACIIFYLASLHGHREYVLKILFRYATIYSLLYFFLAFFYVSGAVPRYLFGNMVLTDIERGERLFMYGGAATLAYFYWLFRAKTIGGVINSLMALILLASILMSLSRVFIVMVLLVTMLFLIFSRDLIIIRRICLLLLAAAILFNFYGFIDGSWNPYAVFRSDSSGRFRMMEYEVARDFIERNPIFGAGIPASAERAWILLGQDYFAASDLGVIGVMLDWGLAGMVLLIFASHIVSQPVGYARAAYRVPLLLSGCVLVASCVISPQVISSGGTVTFSIIFGFWLHEQANIKHIPVDLRRYRREKMKRLGRTAAGASSQGL</sequence>
<proteinExistence type="predicted"/>
<name>A0A7W9Y4K9_9HYPH</name>
<feature type="transmembrane region" description="Helical" evidence="5">
    <location>
        <begin position="20"/>
        <end position="40"/>
    </location>
</feature>
<comment type="caution">
    <text evidence="7">The sequence shown here is derived from an EMBL/GenBank/DDBJ whole genome shotgun (WGS) entry which is preliminary data.</text>
</comment>
<gene>
    <name evidence="7" type="ORF">HNQ72_000855</name>
</gene>
<evidence type="ECO:0000259" key="6">
    <source>
        <dbReference type="Pfam" id="PF04932"/>
    </source>
</evidence>
<feature type="transmembrane region" description="Helical" evidence="5">
    <location>
        <begin position="95"/>
        <end position="111"/>
    </location>
</feature>
<keyword evidence="8" id="KW-1185">Reference proteome</keyword>
<accession>A0A7W9Y4K9</accession>